<dbReference type="CDD" id="cd03801">
    <property type="entry name" value="GT4_PimA-like"/>
    <property type="match status" value="1"/>
</dbReference>
<evidence type="ECO:0000259" key="2">
    <source>
        <dbReference type="Pfam" id="PF00534"/>
    </source>
</evidence>
<dbReference type="STRING" id="265072.Mfla_2015"/>
<organism evidence="4 5">
    <name type="scientific">Methylobacillus flagellatus (strain ATCC 51484 / DSM 6875 / VKM B-1610 / KT)</name>
    <dbReference type="NCBI Taxonomy" id="265072"/>
    <lineage>
        <taxon>Bacteria</taxon>
        <taxon>Pseudomonadati</taxon>
        <taxon>Pseudomonadota</taxon>
        <taxon>Betaproteobacteria</taxon>
        <taxon>Nitrosomonadales</taxon>
        <taxon>Methylophilaceae</taxon>
        <taxon>Methylobacillus</taxon>
    </lineage>
</organism>
<protein>
    <submittedName>
        <fullName evidence="4">Glycosyl transferase, group 1</fullName>
    </submittedName>
</protein>
<dbReference type="PANTHER" id="PTHR46401">
    <property type="entry name" value="GLYCOSYLTRANSFERASE WBBK-RELATED"/>
    <property type="match status" value="1"/>
</dbReference>
<accession>Q1GZQ5</accession>
<keyword evidence="1 4" id="KW-0808">Transferase</keyword>
<reference evidence="4 5" key="1">
    <citation type="submission" date="2006-03" db="EMBL/GenBank/DDBJ databases">
        <title>Complete sequence of Methylobacillus flagellatus KT.</title>
        <authorList>
            <consortium name="US DOE Joint Genome Institute"/>
            <person name="Copeland A."/>
            <person name="Lucas S."/>
            <person name="Lapidus A."/>
            <person name="Barry K."/>
            <person name="Detter J.C."/>
            <person name="Glavina del Rio T."/>
            <person name="Hammon N."/>
            <person name="Israni S."/>
            <person name="Dalin E."/>
            <person name="Tice H."/>
            <person name="Pitluck S."/>
            <person name="Brettin T."/>
            <person name="Bruce D."/>
            <person name="Han C."/>
            <person name="Tapia R."/>
            <person name="Saunders E."/>
            <person name="Gilna P."/>
            <person name="Schmutz J."/>
            <person name="Larimer F."/>
            <person name="Land M."/>
            <person name="Kyrpides N."/>
            <person name="Anderson I."/>
            <person name="Richardson P."/>
        </authorList>
    </citation>
    <scope>NUCLEOTIDE SEQUENCE [LARGE SCALE GENOMIC DNA]</scope>
    <source>
        <strain evidence="5">KT / ATCC 51484 / DSM 6875</strain>
    </source>
</reference>
<evidence type="ECO:0000259" key="3">
    <source>
        <dbReference type="Pfam" id="PF13439"/>
    </source>
</evidence>
<dbReference type="SUPFAM" id="SSF53756">
    <property type="entry name" value="UDP-Glycosyltransferase/glycogen phosphorylase"/>
    <property type="match status" value="1"/>
</dbReference>
<dbReference type="Proteomes" id="UP000002440">
    <property type="component" value="Chromosome"/>
</dbReference>
<gene>
    <name evidence="4" type="ordered locus">Mfla_2015</name>
</gene>
<name>Q1GZQ5_METFK</name>
<proteinExistence type="predicted"/>
<dbReference type="InterPro" id="IPR028098">
    <property type="entry name" value="Glyco_trans_4-like_N"/>
</dbReference>
<dbReference type="GO" id="GO:0016757">
    <property type="term" value="F:glycosyltransferase activity"/>
    <property type="evidence" value="ECO:0007669"/>
    <property type="project" value="InterPro"/>
</dbReference>
<dbReference type="EMBL" id="CP000284">
    <property type="protein sequence ID" value="ABE50282.1"/>
    <property type="molecule type" value="Genomic_DNA"/>
</dbReference>
<dbReference type="GO" id="GO:0009103">
    <property type="term" value="P:lipopolysaccharide biosynthetic process"/>
    <property type="evidence" value="ECO:0007669"/>
    <property type="project" value="TreeGrafter"/>
</dbReference>
<dbReference type="InterPro" id="IPR001296">
    <property type="entry name" value="Glyco_trans_1"/>
</dbReference>
<evidence type="ECO:0000256" key="1">
    <source>
        <dbReference type="ARBA" id="ARBA00022679"/>
    </source>
</evidence>
<dbReference type="HOGENOM" id="CLU_009583_6_2_4"/>
<sequence length="382" mass="43194">MKEINVAFVEPVGSHGGMDYYDSGLCAGLLHQGVSATWYTCDISKPCGNRPIFMQLTFVNIWGKDATWRRGARYILGLCRSIKHAKKNYSNIAHFHFFHVGVLEFLSVLFFRLFGFKVVATVHDVESFKPGLTFSILLKWTYFLCNQLIVHNQVSKDELINRSNVSINKIHVIPHGSYIGLVAPSMPKADARQALNVSSDEKVILFFGQIKEVKGLDLLIEALGLVKDKLKPFKLVIAGKVWKDNFSKYQELISKNGLNDFCKLDIRYIPDQEISMFYSAADLIVLPYRKIYQSGVLLMAMSYGTPVLASDLPGMAQIINDGENGFLFSAGNYIDLAEKLVKIFSYHDLSRITLQAENDMRTRFSWDEIAIKTISVYQKSIS</sequence>
<dbReference type="eggNOG" id="COG0438">
    <property type="taxonomic scope" value="Bacteria"/>
</dbReference>
<dbReference type="KEGG" id="mfa:Mfla_2015"/>
<dbReference type="PANTHER" id="PTHR46401:SF2">
    <property type="entry name" value="GLYCOSYLTRANSFERASE WBBK-RELATED"/>
    <property type="match status" value="1"/>
</dbReference>
<dbReference type="Gene3D" id="3.40.50.2000">
    <property type="entry name" value="Glycogen Phosphorylase B"/>
    <property type="match status" value="2"/>
</dbReference>
<dbReference type="CAZy" id="GT4">
    <property type="family name" value="Glycosyltransferase Family 4"/>
</dbReference>
<feature type="domain" description="Glycosyltransferase subfamily 4-like N-terminal" evidence="3">
    <location>
        <begin position="16"/>
        <end position="176"/>
    </location>
</feature>
<keyword evidence="5" id="KW-1185">Reference proteome</keyword>
<evidence type="ECO:0000313" key="4">
    <source>
        <dbReference type="EMBL" id="ABE50282.1"/>
    </source>
</evidence>
<dbReference type="Pfam" id="PF13439">
    <property type="entry name" value="Glyco_transf_4"/>
    <property type="match status" value="1"/>
</dbReference>
<dbReference type="AlphaFoldDB" id="Q1GZQ5"/>
<dbReference type="RefSeq" id="WP_011480236.1">
    <property type="nucleotide sequence ID" value="NC_007947.1"/>
</dbReference>
<dbReference type="Pfam" id="PF00534">
    <property type="entry name" value="Glycos_transf_1"/>
    <property type="match status" value="1"/>
</dbReference>
<feature type="domain" description="Glycosyl transferase family 1" evidence="2">
    <location>
        <begin position="190"/>
        <end position="345"/>
    </location>
</feature>
<evidence type="ECO:0000313" key="5">
    <source>
        <dbReference type="Proteomes" id="UP000002440"/>
    </source>
</evidence>